<gene>
    <name evidence="3" type="ORF">H340_25762</name>
</gene>
<accession>M3C0U8</accession>
<dbReference type="AlphaFoldDB" id="M3C0U8"/>
<dbReference type="Gene3D" id="3.30.300.30">
    <property type="match status" value="1"/>
</dbReference>
<dbReference type="GO" id="GO:0044550">
    <property type="term" value="P:secondary metabolite biosynthetic process"/>
    <property type="evidence" value="ECO:0007669"/>
    <property type="project" value="TreeGrafter"/>
</dbReference>
<dbReference type="PATRIC" id="fig|1223523.3.peg.5225"/>
<evidence type="ECO:0000256" key="1">
    <source>
        <dbReference type="SAM" id="MobiDB-lite"/>
    </source>
</evidence>
<dbReference type="Pfam" id="PF00501">
    <property type="entry name" value="AMP-binding"/>
    <property type="match status" value="1"/>
</dbReference>
<proteinExistence type="predicted"/>
<dbReference type="GO" id="GO:0031177">
    <property type="term" value="F:phosphopantetheine binding"/>
    <property type="evidence" value="ECO:0007669"/>
    <property type="project" value="TreeGrafter"/>
</dbReference>
<dbReference type="STRING" id="1223523.H340_25762"/>
<dbReference type="RefSeq" id="WP_004951737.1">
    <property type="nucleotide sequence ID" value="NZ_AORZ01000113.1"/>
</dbReference>
<dbReference type="Gene3D" id="3.40.50.12780">
    <property type="entry name" value="N-terminal domain of ligase-like"/>
    <property type="match status" value="1"/>
</dbReference>
<dbReference type="InterPro" id="IPR000873">
    <property type="entry name" value="AMP-dep_synth/lig_dom"/>
</dbReference>
<dbReference type="InterPro" id="IPR042099">
    <property type="entry name" value="ANL_N_sf"/>
</dbReference>
<evidence type="ECO:0000313" key="3">
    <source>
        <dbReference type="EMBL" id="EME97581.1"/>
    </source>
</evidence>
<dbReference type="SUPFAM" id="SSF56801">
    <property type="entry name" value="Acetyl-CoA synthetase-like"/>
    <property type="match status" value="1"/>
</dbReference>
<dbReference type="PANTHER" id="PTHR45527">
    <property type="entry name" value="NONRIBOSOMAL PEPTIDE SYNTHETASE"/>
    <property type="match status" value="1"/>
</dbReference>
<feature type="domain" description="AMP-dependent synthetase/ligase" evidence="2">
    <location>
        <begin position="21"/>
        <end position="390"/>
    </location>
</feature>
<dbReference type="InterPro" id="IPR020845">
    <property type="entry name" value="AMP-binding_CS"/>
</dbReference>
<reference evidence="3 4" key="1">
    <citation type="journal article" date="2013" name="Genome Announc.">
        <title>Whole-Genome Shotgun Assembly and Analysis of the Genome of Streptomyces mobaraensis DSM 40847, a Strain for Industrial Production of Microbial Transglutaminase.</title>
        <authorList>
            <person name="Yang H."/>
            <person name="He T."/>
            <person name="Wu W."/>
            <person name="Zhu W."/>
            <person name="Lu B."/>
            <person name="Sun W."/>
        </authorList>
    </citation>
    <scope>NUCLEOTIDE SEQUENCE [LARGE SCALE GENOMIC DNA]</scope>
    <source>
        <strain evidence="3 4">DSM 40847</strain>
    </source>
</reference>
<name>M3C0U8_STRM1</name>
<dbReference type="PANTHER" id="PTHR45527:SF1">
    <property type="entry name" value="FATTY ACID SYNTHASE"/>
    <property type="match status" value="1"/>
</dbReference>
<dbReference type="GO" id="GO:0043041">
    <property type="term" value="P:amino acid activation for nonribosomal peptide biosynthetic process"/>
    <property type="evidence" value="ECO:0007669"/>
    <property type="project" value="TreeGrafter"/>
</dbReference>
<evidence type="ECO:0000259" key="2">
    <source>
        <dbReference type="Pfam" id="PF00501"/>
    </source>
</evidence>
<dbReference type="Proteomes" id="UP000011740">
    <property type="component" value="Unassembled WGS sequence"/>
</dbReference>
<protein>
    <submittedName>
        <fullName evidence="3">Acetyl-CoA synthetase</fullName>
    </submittedName>
</protein>
<dbReference type="GO" id="GO:0005737">
    <property type="term" value="C:cytoplasm"/>
    <property type="evidence" value="ECO:0007669"/>
    <property type="project" value="TreeGrafter"/>
</dbReference>
<dbReference type="EMBL" id="AORZ01000113">
    <property type="protein sequence ID" value="EME97581.1"/>
    <property type="molecule type" value="Genomic_DNA"/>
</dbReference>
<comment type="caution">
    <text evidence="3">The sequence shown here is derived from an EMBL/GenBank/DDBJ whole genome shotgun (WGS) entry which is preliminary data.</text>
</comment>
<dbReference type="InterPro" id="IPR045851">
    <property type="entry name" value="AMP-bd_C_sf"/>
</dbReference>
<evidence type="ECO:0000313" key="4">
    <source>
        <dbReference type="Proteomes" id="UP000011740"/>
    </source>
</evidence>
<dbReference type="eggNOG" id="COG1020">
    <property type="taxonomic scope" value="Bacteria"/>
</dbReference>
<organism evidence="3 4">
    <name type="scientific">Streptomyces mobaraensis (strain ATCC 29032 / DSM 40847 / JCM 4168 / NBRC 13819 / NCIMB 11159 / IPCR 16-22)</name>
    <dbReference type="NCBI Taxonomy" id="1223523"/>
    <lineage>
        <taxon>Bacteria</taxon>
        <taxon>Bacillati</taxon>
        <taxon>Actinomycetota</taxon>
        <taxon>Actinomycetes</taxon>
        <taxon>Kitasatosporales</taxon>
        <taxon>Streptomycetaceae</taxon>
        <taxon>Streptomyces</taxon>
    </lineage>
</organism>
<feature type="compositionally biased region" description="Low complexity" evidence="1">
    <location>
        <begin position="552"/>
        <end position="565"/>
    </location>
</feature>
<feature type="region of interest" description="Disordered" evidence="1">
    <location>
        <begin position="537"/>
        <end position="565"/>
    </location>
</feature>
<sequence length="565" mass="60032">MDATSDTALHGRFLRGVQLAPRNDAVRVGADAIRYEEAHERALEWAGALSGAVAGPPGAVAVLAAKGVRAYVGVLAALYAGATVVPLQPGFPVARTRRMMRAAGVSAVVVDEAGWAQLPELLAPDPDGGPAFTPEGRGAGLPVLAPGCPAGTLPGVVRIEPRPAGALAAPRPVRPDDAAYMLFTSGSTGRPKGVPISHGSAAHYFRLQDERYDFTPDDVFSQTFDLNFDCAMFDLFCAWGSGATALWVPPGAYRELPAFLAEHRMTVWFSTPSAIGLVRRLGGLAPGALPGLRWSFFAGEALTCRDAADWQAAAPGSTLENLYGPTELTITIAAHRWDPERSERIAVNGVVPIGRINGGHEHLLLDEDGKPAEREGELCVSGPQRTAGYLDPGDDAGRFLDHDGRVWYRTGDRVRRIGGDASDASEASDGELAYLGRLDAQVQVAGWRVELPEVDHALRGCEGVTEAVTVDVATEAGTELAVFYTGSAVPLSVFARRLRPVLPQGMTPRHFWRLEEFPLNSNRKTDRGALRARARELLSASPGPRTADVRATGTTGSRTTSTPTT</sequence>
<dbReference type="PROSITE" id="PS00455">
    <property type="entry name" value="AMP_BINDING"/>
    <property type="match status" value="1"/>
</dbReference>